<dbReference type="PANTHER" id="PTHR10730">
    <property type="entry name" value="PROCOLLAGEN-LYSINE,2-OXOGLUTARATE 5-DIOXYGENASE/GLYCOSYLTRANSFERASE 25 FAMILY MEMBER"/>
    <property type="match status" value="1"/>
</dbReference>
<feature type="domain" description="Glycosyl transferase family 25" evidence="6">
    <location>
        <begin position="74"/>
        <end position="177"/>
    </location>
</feature>
<keyword evidence="2" id="KW-0328">Glycosyltransferase</keyword>
<evidence type="ECO:0000259" key="6">
    <source>
        <dbReference type="Pfam" id="PF01755"/>
    </source>
</evidence>
<protein>
    <recommendedName>
        <fullName evidence="6">Glycosyl transferase family 25 domain-containing protein</fullName>
    </recommendedName>
</protein>
<evidence type="ECO:0000256" key="3">
    <source>
        <dbReference type="ARBA" id="ARBA00022679"/>
    </source>
</evidence>
<evidence type="ECO:0000256" key="4">
    <source>
        <dbReference type="SAM" id="MobiDB-lite"/>
    </source>
</evidence>
<dbReference type="CDD" id="cd06532">
    <property type="entry name" value="Glyco_transf_25"/>
    <property type="match status" value="1"/>
</dbReference>
<proteinExistence type="inferred from homology"/>
<dbReference type="Proteomes" id="UP000490939">
    <property type="component" value="Unassembled WGS sequence"/>
</dbReference>
<dbReference type="Pfam" id="PF01755">
    <property type="entry name" value="Glyco_transf_25"/>
    <property type="match status" value="1"/>
</dbReference>
<reference evidence="7 8" key="1">
    <citation type="submission" date="2019-07" db="EMBL/GenBank/DDBJ databases">
        <title>Venturia inaequalis Genome Resource.</title>
        <authorList>
            <person name="Lichtner F.J."/>
        </authorList>
    </citation>
    <scope>NUCLEOTIDE SEQUENCE [LARGE SCALE GENOMIC DNA]</scope>
    <source>
        <strain evidence="7 8">DMI_063113</strain>
    </source>
</reference>
<sequence>MMLNELPLLHGRPQRSIFIGTSVIFTVLFFSFVSFLHYSRLPDRQTRDWTSSFTRPKPSTGLLRDIYNETLRFQEILVINLPSRTDHKDAFVLSSALTGIKGTFVDGVDGKDVPEKALPPRHGEYVMPAGNRGSWRAHLNAIQRIVTENLESALIVEDDVDWDIRIKSQLHHFADAVHVLTQPLASDREEVRPEDVYIGPESPAPRTLKPERSPYGDNWDMLWLGHCGVRFPEKEKDGNLPRNRVLFRDETVPSSQHFGLQFGTDELVKHYANHTRAVHRTAETVCSLAYAITQRSARQILYDIGLKELRGPYDIMLREYCDGIGGRKVKNCYTAQPQYFQHHRPVGSKRKNSDINSDEEGEEEFNQHAHTYNIRWSTRLNMQRLSLKISGQTMRPLRIGHIDFQNET</sequence>
<keyword evidence="5" id="KW-0472">Membrane</keyword>
<evidence type="ECO:0000313" key="7">
    <source>
        <dbReference type="EMBL" id="KAE9989677.1"/>
    </source>
</evidence>
<keyword evidence="3" id="KW-0808">Transferase</keyword>
<evidence type="ECO:0000256" key="1">
    <source>
        <dbReference type="ARBA" id="ARBA00006721"/>
    </source>
</evidence>
<dbReference type="InterPro" id="IPR050757">
    <property type="entry name" value="Collagen_mod_GT25"/>
</dbReference>
<comment type="similarity">
    <text evidence="1">Belongs to the glycosyltransferase 25 family.</text>
</comment>
<dbReference type="InterPro" id="IPR002654">
    <property type="entry name" value="Glyco_trans_25"/>
</dbReference>
<dbReference type="AlphaFoldDB" id="A0A8H3VLJ5"/>
<gene>
    <name evidence="7" type="ORF">EG327_002398</name>
</gene>
<comment type="caution">
    <text evidence="7">The sequence shown here is derived from an EMBL/GenBank/DDBJ whole genome shotgun (WGS) entry which is preliminary data.</text>
</comment>
<evidence type="ECO:0000256" key="5">
    <source>
        <dbReference type="SAM" id="Phobius"/>
    </source>
</evidence>
<dbReference type="GO" id="GO:0016740">
    <property type="term" value="F:transferase activity"/>
    <property type="evidence" value="ECO:0007669"/>
    <property type="project" value="UniProtKB-KW"/>
</dbReference>
<name>A0A8H3VLJ5_VENIN</name>
<keyword evidence="5" id="KW-1133">Transmembrane helix</keyword>
<feature type="transmembrane region" description="Helical" evidence="5">
    <location>
        <begin position="16"/>
        <end position="38"/>
    </location>
</feature>
<dbReference type="EMBL" id="WNWR01000174">
    <property type="protein sequence ID" value="KAE9989677.1"/>
    <property type="molecule type" value="Genomic_DNA"/>
</dbReference>
<keyword evidence="8" id="KW-1185">Reference proteome</keyword>
<dbReference type="PANTHER" id="PTHR10730:SF53">
    <property type="entry name" value="GLYCOSYLTRANSFERASE 25 FAMILY MEMBER"/>
    <property type="match status" value="1"/>
</dbReference>
<organism evidence="7 8">
    <name type="scientific">Venturia inaequalis</name>
    <name type="common">Apple scab fungus</name>
    <dbReference type="NCBI Taxonomy" id="5025"/>
    <lineage>
        <taxon>Eukaryota</taxon>
        <taxon>Fungi</taxon>
        <taxon>Dikarya</taxon>
        <taxon>Ascomycota</taxon>
        <taxon>Pezizomycotina</taxon>
        <taxon>Dothideomycetes</taxon>
        <taxon>Pleosporomycetidae</taxon>
        <taxon>Venturiales</taxon>
        <taxon>Venturiaceae</taxon>
        <taxon>Venturia</taxon>
    </lineage>
</organism>
<evidence type="ECO:0000313" key="8">
    <source>
        <dbReference type="Proteomes" id="UP000490939"/>
    </source>
</evidence>
<keyword evidence="5" id="KW-0812">Transmembrane</keyword>
<feature type="region of interest" description="Disordered" evidence="4">
    <location>
        <begin position="344"/>
        <end position="364"/>
    </location>
</feature>
<evidence type="ECO:0000256" key="2">
    <source>
        <dbReference type="ARBA" id="ARBA00022676"/>
    </source>
</evidence>
<accession>A0A8H3VLJ5</accession>